<gene>
    <name evidence="1" type="ORF">DARMORV10_A06P04660.1</name>
</gene>
<protein>
    <submittedName>
        <fullName evidence="1">(rape) hypothetical protein</fullName>
    </submittedName>
</protein>
<organism evidence="1">
    <name type="scientific">Brassica napus</name>
    <name type="common">Rape</name>
    <dbReference type="NCBI Taxonomy" id="3708"/>
    <lineage>
        <taxon>Eukaryota</taxon>
        <taxon>Viridiplantae</taxon>
        <taxon>Streptophyta</taxon>
        <taxon>Embryophyta</taxon>
        <taxon>Tracheophyta</taxon>
        <taxon>Spermatophyta</taxon>
        <taxon>Magnoliopsida</taxon>
        <taxon>eudicotyledons</taxon>
        <taxon>Gunneridae</taxon>
        <taxon>Pentapetalae</taxon>
        <taxon>rosids</taxon>
        <taxon>malvids</taxon>
        <taxon>Brassicales</taxon>
        <taxon>Brassicaceae</taxon>
        <taxon>Brassiceae</taxon>
        <taxon>Brassica</taxon>
    </lineage>
</organism>
<evidence type="ECO:0000313" key="1">
    <source>
        <dbReference type="EMBL" id="CAF2081857.1"/>
    </source>
</evidence>
<sequence length="43" mass="5059">MPRYTVWGLQLISFCMSVKSSKCHMKSSNLLRLNLHLTIFNFI</sequence>
<reference evidence="1" key="1">
    <citation type="submission" date="2021-01" db="EMBL/GenBank/DDBJ databases">
        <authorList>
            <consortium name="Genoscope - CEA"/>
            <person name="William W."/>
        </authorList>
    </citation>
    <scope>NUCLEOTIDE SEQUENCE</scope>
</reference>
<dbReference type="Proteomes" id="UP001295469">
    <property type="component" value="Chromosome A06"/>
</dbReference>
<dbReference type="EMBL" id="HG994360">
    <property type="protein sequence ID" value="CAF2081857.1"/>
    <property type="molecule type" value="Genomic_DNA"/>
</dbReference>
<name>A0A816SBU0_BRANA</name>
<dbReference type="AlphaFoldDB" id="A0A816SBU0"/>
<accession>A0A816SBU0</accession>
<proteinExistence type="predicted"/>